<dbReference type="InterPro" id="IPR013658">
    <property type="entry name" value="SGL"/>
</dbReference>
<comment type="caution">
    <text evidence="3">The sequence shown here is derived from an EMBL/GenBank/DDBJ whole genome shotgun (WGS) entry which is preliminary data.</text>
</comment>
<feature type="domain" description="SMP-30/Gluconolactonase/LRE-like region" evidence="2">
    <location>
        <begin position="8"/>
        <end position="201"/>
    </location>
</feature>
<keyword evidence="4" id="KW-1185">Reference proteome</keyword>
<evidence type="ECO:0000313" key="3">
    <source>
        <dbReference type="EMBL" id="MDD9205091.1"/>
    </source>
</evidence>
<name>A0ABT5TW17_9MICO</name>
<dbReference type="InterPro" id="IPR011042">
    <property type="entry name" value="6-blade_b-propeller_TolB-like"/>
</dbReference>
<dbReference type="Gene3D" id="2.120.10.30">
    <property type="entry name" value="TolB, C-terminal domain"/>
    <property type="match status" value="1"/>
</dbReference>
<organism evidence="3 4">
    <name type="scientific">Georgenia halotolerans</name>
    <dbReference type="NCBI Taxonomy" id="3028317"/>
    <lineage>
        <taxon>Bacteria</taxon>
        <taxon>Bacillati</taxon>
        <taxon>Actinomycetota</taxon>
        <taxon>Actinomycetes</taxon>
        <taxon>Micrococcales</taxon>
        <taxon>Bogoriellaceae</taxon>
        <taxon>Georgenia</taxon>
    </lineage>
</organism>
<dbReference type="Pfam" id="PF08450">
    <property type="entry name" value="SGL"/>
    <property type="match status" value="1"/>
</dbReference>
<dbReference type="PRINTS" id="PR01790">
    <property type="entry name" value="SMP30FAMILY"/>
</dbReference>
<proteinExistence type="inferred from homology"/>
<dbReference type="SUPFAM" id="SSF63829">
    <property type="entry name" value="Calcium-dependent phosphotriesterase"/>
    <property type="match status" value="1"/>
</dbReference>
<accession>A0ABT5TW17</accession>
<comment type="similarity">
    <text evidence="1">Belongs to the SMP-30/CGR1 family.</text>
</comment>
<protein>
    <submittedName>
        <fullName evidence="3">SMP-30/gluconolactonase/LRE family protein</fullName>
    </submittedName>
</protein>
<dbReference type="EMBL" id="JARACI010000257">
    <property type="protein sequence ID" value="MDD9205091.1"/>
    <property type="molecule type" value="Genomic_DNA"/>
</dbReference>
<dbReference type="Proteomes" id="UP001165561">
    <property type="component" value="Unassembled WGS sequence"/>
</dbReference>
<feature type="non-terminal residue" evidence="3">
    <location>
        <position position="1"/>
    </location>
</feature>
<feature type="non-terminal residue" evidence="3">
    <location>
        <position position="201"/>
    </location>
</feature>
<dbReference type="InterPro" id="IPR005511">
    <property type="entry name" value="SMP-30"/>
</dbReference>
<dbReference type="PANTHER" id="PTHR10907">
    <property type="entry name" value="REGUCALCIN"/>
    <property type="match status" value="1"/>
</dbReference>
<evidence type="ECO:0000313" key="4">
    <source>
        <dbReference type="Proteomes" id="UP001165561"/>
    </source>
</evidence>
<dbReference type="PANTHER" id="PTHR10907:SF47">
    <property type="entry name" value="REGUCALCIN"/>
    <property type="match status" value="1"/>
</dbReference>
<gene>
    <name evidence="3" type="ORF">PU560_01260</name>
</gene>
<reference evidence="3" key="1">
    <citation type="submission" date="2023-02" db="EMBL/GenBank/DDBJ databases">
        <title>Georgenia sp.10Sc9-8, isolated from a soil sample collected from the Taklamakan desert.</title>
        <authorList>
            <person name="Liu S."/>
        </authorList>
    </citation>
    <scope>NUCLEOTIDE SEQUENCE</scope>
    <source>
        <strain evidence="3">10Sc9-8</strain>
    </source>
</reference>
<sequence>RLPVGSSVAAFVRPRASGGYVVGTERGVALADRPHEAPGPARELWSDPGVRMNEGATAPDGSLYAGSMAYDARQGAGTLFRIDPEQQVEVALTDVGVSNGLGFSPAGDVAYYNDTATGRTDAFTVTGDRLGERHRFVAHDDGAPDGLCVDSRGNVWVALHGAGTVRCFSPAGALLDEVHVPVRQVTACTLGGPDLRRLYIT</sequence>
<evidence type="ECO:0000256" key="1">
    <source>
        <dbReference type="ARBA" id="ARBA00008853"/>
    </source>
</evidence>
<evidence type="ECO:0000259" key="2">
    <source>
        <dbReference type="Pfam" id="PF08450"/>
    </source>
</evidence>